<dbReference type="PANTHER" id="PTHR20837">
    <property type="entry name" value="CENTROSOMAL PROTEIN-RELATED"/>
    <property type="match status" value="1"/>
</dbReference>
<reference evidence="4" key="3">
    <citation type="submission" date="2025-09" db="UniProtKB">
        <authorList>
            <consortium name="Ensembl"/>
        </authorList>
    </citation>
    <scope>IDENTIFICATION</scope>
</reference>
<dbReference type="GO" id="GO:1905515">
    <property type="term" value="P:non-motile cilium assembly"/>
    <property type="evidence" value="ECO:0007669"/>
    <property type="project" value="TreeGrafter"/>
</dbReference>
<organism evidence="4 5">
    <name type="scientific">Hucho hucho</name>
    <name type="common">huchen</name>
    <dbReference type="NCBI Taxonomy" id="62062"/>
    <lineage>
        <taxon>Eukaryota</taxon>
        <taxon>Metazoa</taxon>
        <taxon>Chordata</taxon>
        <taxon>Craniata</taxon>
        <taxon>Vertebrata</taxon>
        <taxon>Euteleostomi</taxon>
        <taxon>Actinopterygii</taxon>
        <taxon>Neopterygii</taxon>
        <taxon>Teleostei</taxon>
        <taxon>Protacanthopterygii</taxon>
        <taxon>Salmoniformes</taxon>
        <taxon>Salmonidae</taxon>
        <taxon>Salmoninae</taxon>
        <taxon>Hucho</taxon>
    </lineage>
</organism>
<dbReference type="Pfam" id="PF24656">
    <property type="entry name" value="CEPT76_peptidase"/>
    <property type="match status" value="1"/>
</dbReference>
<dbReference type="AlphaFoldDB" id="A0A4W5RJY7"/>
<accession>A0A4W5RJY7</accession>
<evidence type="ECO:0000259" key="2">
    <source>
        <dbReference type="Pfam" id="PF24652"/>
    </source>
</evidence>
<dbReference type="Gene3D" id="2.60.40.150">
    <property type="entry name" value="C2 domain"/>
    <property type="match status" value="1"/>
</dbReference>
<sequence length="578" mass="65853">MFRLKRPLQPQRVKRKIIPTCSLSDGDLRIHVAINNAQGLPVRQEAFLKEIHARGSCCGLTSSSRHNMKSSPEKAVLQAQVQPFVEVRFQETTYESSIEHGPNPCWREEFTLEFKSLGGDYSHAGLSKVQDNIVINVFDEMSFQVIESSSLRGCGTQVFSGRQWLGSVTLPFRSLLQQSKVYEKLTICTPPTLLGYMWTGDDMVNDQGIEIPARRDTSFMNVFITLDPAISLSDNQTAKYGDQKPLWLFSTDEDEDLLDLTYEYEKQCKVAAGRERVAAFVSLIPTFSFPSDVGDSGDMWLTSEQCLELAMGNDVSLAVLLCNFFHDLTVNRWLLLGTSVIEGETAYVLTQENTWFVLWNPRDGKHYQSYDSFCPLKTVDCLVNGENVWFHLQPTRKMPITFDVSNNATWKPLFPKGFNSDSSSMPTEIKYHPSQIDLVNHLQRRMEMKLKSCVMDWRSPHPTRWSPRCAAMLTGVMQKLERNPASDTIELEIDRLLDTMKDYKVTGFPIHMAYQDMSTVIEAVYNTRIHSTEIPGTEFALSTYIHPYPNHILSVWIFLATLVKHQHGVFYVPSAPKH</sequence>
<dbReference type="CDD" id="cd00030">
    <property type="entry name" value="C2"/>
    <property type="match status" value="1"/>
</dbReference>
<evidence type="ECO:0000313" key="4">
    <source>
        <dbReference type="Ensembl" id="ENSHHUP00000086263.1"/>
    </source>
</evidence>
<dbReference type="GeneTree" id="ENSGT00940000156590"/>
<feature type="domain" description="C2" evidence="1">
    <location>
        <begin position="78"/>
        <end position="180"/>
    </location>
</feature>
<dbReference type="GO" id="GO:1904491">
    <property type="term" value="P:protein localization to ciliary transition zone"/>
    <property type="evidence" value="ECO:0007669"/>
    <property type="project" value="TreeGrafter"/>
</dbReference>
<dbReference type="PANTHER" id="PTHR20837:SF2">
    <property type="entry name" value="PROTEIN CC2D2B"/>
    <property type="match status" value="1"/>
</dbReference>
<proteinExistence type="predicted"/>
<dbReference type="Pfam" id="PF00168">
    <property type="entry name" value="C2"/>
    <property type="match status" value="1"/>
</dbReference>
<reference evidence="4" key="2">
    <citation type="submission" date="2025-08" db="UniProtKB">
        <authorList>
            <consortium name="Ensembl"/>
        </authorList>
    </citation>
    <scope>IDENTIFICATION</scope>
</reference>
<dbReference type="STRING" id="62062.ENSHHUP00000086263"/>
<evidence type="ECO:0000259" key="1">
    <source>
        <dbReference type="Pfam" id="PF00168"/>
    </source>
</evidence>
<dbReference type="SUPFAM" id="SSF49562">
    <property type="entry name" value="C2 domain (Calcium/lipid-binding domain, CaLB)"/>
    <property type="match status" value="1"/>
</dbReference>
<keyword evidence="5" id="KW-1185">Reference proteome</keyword>
<name>A0A4W5RJY7_9TELE</name>
<dbReference type="Proteomes" id="UP000314982">
    <property type="component" value="Unassembled WGS sequence"/>
</dbReference>
<dbReference type="InterPro" id="IPR052434">
    <property type="entry name" value="Tectonic-like_complex_comp"/>
</dbReference>
<dbReference type="InterPro" id="IPR056290">
    <property type="entry name" value="CEPT76/DRC7_peptidase-like_dom"/>
</dbReference>
<feature type="domain" description="CEP76/DRC7 peptidase-like" evidence="3">
    <location>
        <begin position="298"/>
        <end position="413"/>
    </location>
</feature>
<evidence type="ECO:0000313" key="5">
    <source>
        <dbReference type="Proteomes" id="UP000314982"/>
    </source>
</evidence>
<protein>
    <submittedName>
        <fullName evidence="4">Uncharacterized protein</fullName>
    </submittedName>
</protein>
<evidence type="ECO:0000259" key="3">
    <source>
        <dbReference type="Pfam" id="PF24656"/>
    </source>
</evidence>
<dbReference type="Ensembl" id="ENSHHUT00000088958.1">
    <property type="protein sequence ID" value="ENSHHUP00000086263.1"/>
    <property type="gene ID" value="ENSHHUG00000049930.1"/>
</dbReference>
<feature type="domain" description="Centrosomal protein of 76 kDa C-terminal" evidence="2">
    <location>
        <begin position="440"/>
        <end position="561"/>
    </location>
</feature>
<dbReference type="GO" id="GO:0035869">
    <property type="term" value="C:ciliary transition zone"/>
    <property type="evidence" value="ECO:0007669"/>
    <property type="project" value="TreeGrafter"/>
</dbReference>
<dbReference type="InterPro" id="IPR000008">
    <property type="entry name" value="C2_dom"/>
</dbReference>
<dbReference type="Pfam" id="PF24652">
    <property type="entry name" value="CEP76_C"/>
    <property type="match status" value="1"/>
</dbReference>
<reference evidence="5" key="1">
    <citation type="submission" date="2018-06" db="EMBL/GenBank/DDBJ databases">
        <title>Genome assembly of Danube salmon.</title>
        <authorList>
            <person name="Macqueen D.J."/>
            <person name="Gundappa M.K."/>
        </authorList>
    </citation>
    <scope>NUCLEOTIDE SEQUENCE [LARGE SCALE GENOMIC DNA]</scope>
</reference>
<dbReference type="InterPro" id="IPR035892">
    <property type="entry name" value="C2_domain_sf"/>
</dbReference>
<dbReference type="InterPro" id="IPR056288">
    <property type="entry name" value="CEP76_C"/>
</dbReference>